<accession>A0AAP0I3M9</accession>
<organism evidence="1 2">
    <name type="scientific">Stephania yunnanensis</name>
    <dbReference type="NCBI Taxonomy" id="152371"/>
    <lineage>
        <taxon>Eukaryota</taxon>
        <taxon>Viridiplantae</taxon>
        <taxon>Streptophyta</taxon>
        <taxon>Embryophyta</taxon>
        <taxon>Tracheophyta</taxon>
        <taxon>Spermatophyta</taxon>
        <taxon>Magnoliopsida</taxon>
        <taxon>Ranunculales</taxon>
        <taxon>Menispermaceae</taxon>
        <taxon>Menispermoideae</taxon>
        <taxon>Cissampelideae</taxon>
        <taxon>Stephania</taxon>
    </lineage>
</organism>
<protein>
    <submittedName>
        <fullName evidence="1">Uncharacterized protein</fullName>
    </submittedName>
</protein>
<proteinExistence type="predicted"/>
<evidence type="ECO:0000313" key="1">
    <source>
        <dbReference type="EMBL" id="KAK9107174.1"/>
    </source>
</evidence>
<evidence type="ECO:0000313" key="2">
    <source>
        <dbReference type="Proteomes" id="UP001420932"/>
    </source>
</evidence>
<dbReference type="EMBL" id="JBBNAF010000010">
    <property type="protein sequence ID" value="KAK9107174.1"/>
    <property type="molecule type" value="Genomic_DNA"/>
</dbReference>
<name>A0AAP0I3M9_9MAGN</name>
<comment type="caution">
    <text evidence="1">The sequence shown here is derived from an EMBL/GenBank/DDBJ whole genome shotgun (WGS) entry which is preliminary data.</text>
</comment>
<sequence>MCHRTLRNLYNEVNLSKKRELVVRERGKGEDGGMRGFGVGTTRVLAATRERESFPTVCDLLNNLRGNTRRKMSSMKIKELAIYEIEIFKL</sequence>
<keyword evidence="2" id="KW-1185">Reference proteome</keyword>
<dbReference type="Proteomes" id="UP001420932">
    <property type="component" value="Unassembled WGS sequence"/>
</dbReference>
<reference evidence="1 2" key="1">
    <citation type="submission" date="2024-01" db="EMBL/GenBank/DDBJ databases">
        <title>Genome assemblies of Stephania.</title>
        <authorList>
            <person name="Yang L."/>
        </authorList>
    </citation>
    <scope>NUCLEOTIDE SEQUENCE [LARGE SCALE GENOMIC DNA]</scope>
    <source>
        <strain evidence="1">YNDBR</strain>
        <tissue evidence="1">Leaf</tissue>
    </source>
</reference>
<gene>
    <name evidence="1" type="ORF">Syun_023185</name>
</gene>
<dbReference type="AlphaFoldDB" id="A0AAP0I3M9"/>